<dbReference type="Proteomes" id="UP001457282">
    <property type="component" value="Unassembled WGS sequence"/>
</dbReference>
<accession>A0AAW1XS79</accession>
<comment type="caution">
    <text evidence="3">The sequence shown here is derived from an EMBL/GenBank/DDBJ whole genome shotgun (WGS) entry which is preliminary data.</text>
</comment>
<evidence type="ECO:0000259" key="2">
    <source>
        <dbReference type="Pfam" id="PF07859"/>
    </source>
</evidence>
<evidence type="ECO:0000313" key="4">
    <source>
        <dbReference type="Proteomes" id="UP001457282"/>
    </source>
</evidence>
<protein>
    <recommendedName>
        <fullName evidence="2">Alpha/beta hydrolase fold-3 domain-containing protein</fullName>
    </recommendedName>
</protein>
<name>A0AAW1XS79_RUBAR</name>
<dbReference type="PANTHER" id="PTHR23024:SF24">
    <property type="entry name" value="ALPHA_BETA HYDROLASE FOLD-3 DOMAIN-CONTAINING PROTEIN"/>
    <property type="match status" value="1"/>
</dbReference>
<proteinExistence type="inferred from homology"/>
<dbReference type="Pfam" id="PF07859">
    <property type="entry name" value="Abhydrolase_3"/>
    <property type="match status" value="1"/>
</dbReference>
<dbReference type="Gene3D" id="3.40.50.1820">
    <property type="entry name" value="alpha/beta hydrolase"/>
    <property type="match status" value="1"/>
</dbReference>
<dbReference type="PANTHER" id="PTHR23024">
    <property type="entry name" value="ARYLACETAMIDE DEACETYLASE"/>
    <property type="match status" value="1"/>
</dbReference>
<comment type="similarity">
    <text evidence="1">Belongs to the 'GDXG' lipolytic enzyme family.</text>
</comment>
<dbReference type="EMBL" id="JBEDUW010000003">
    <property type="protein sequence ID" value="KAK9939635.1"/>
    <property type="molecule type" value="Genomic_DNA"/>
</dbReference>
<organism evidence="3 4">
    <name type="scientific">Rubus argutus</name>
    <name type="common">Southern blackberry</name>
    <dbReference type="NCBI Taxonomy" id="59490"/>
    <lineage>
        <taxon>Eukaryota</taxon>
        <taxon>Viridiplantae</taxon>
        <taxon>Streptophyta</taxon>
        <taxon>Embryophyta</taxon>
        <taxon>Tracheophyta</taxon>
        <taxon>Spermatophyta</taxon>
        <taxon>Magnoliopsida</taxon>
        <taxon>eudicotyledons</taxon>
        <taxon>Gunneridae</taxon>
        <taxon>Pentapetalae</taxon>
        <taxon>rosids</taxon>
        <taxon>fabids</taxon>
        <taxon>Rosales</taxon>
        <taxon>Rosaceae</taxon>
        <taxon>Rosoideae</taxon>
        <taxon>Rosoideae incertae sedis</taxon>
        <taxon>Rubus</taxon>
    </lineage>
</organism>
<dbReference type="GO" id="GO:0052689">
    <property type="term" value="F:carboxylic ester hydrolase activity"/>
    <property type="evidence" value="ECO:0007669"/>
    <property type="project" value="TreeGrafter"/>
</dbReference>
<dbReference type="InterPro" id="IPR029058">
    <property type="entry name" value="AB_hydrolase_fold"/>
</dbReference>
<evidence type="ECO:0000313" key="3">
    <source>
        <dbReference type="EMBL" id="KAK9939635.1"/>
    </source>
</evidence>
<keyword evidence="4" id="KW-1185">Reference proteome</keyword>
<dbReference type="InterPro" id="IPR050466">
    <property type="entry name" value="Carboxylest/Gibb_receptor"/>
</dbReference>
<dbReference type="InterPro" id="IPR013094">
    <property type="entry name" value="AB_hydrolase_3"/>
</dbReference>
<dbReference type="AlphaFoldDB" id="A0AAW1XS79"/>
<evidence type="ECO:0000256" key="1">
    <source>
        <dbReference type="ARBA" id="ARBA00010515"/>
    </source>
</evidence>
<dbReference type="SUPFAM" id="SSF53474">
    <property type="entry name" value="alpha/beta-Hydrolases"/>
    <property type="match status" value="1"/>
</dbReference>
<sequence length="332" mass="37381">MTQNPPSSPDLPCKLRFYLFILSFVLHTARRSNGTVNRRFMKLLDSEASPSNKPNNRVKTTDIMVDPSRNLWFRLYVPTTTQATKLPVILYFHGGGFVFFSANSSLFEDICKRLALKLPAVVISVNYRLAPEHRYPSPFEDGFDVLKFLDTTNFEGLPSNIDVGRCFLAGDSAGGNIAHNVAIMAGVHEFSKMKLIGVIGIQPFFGGEERTESETRLKKALILSSEISDWYWKAFLPAGSDRDHPVVNVFGPRWNGILGVNFPASIVFTGGFDPLQDWQKRYCDGLKKAGKQVYLVEYPNSFHGFYCFPQLKESSLLIEEVKDFIEKQSAAQ</sequence>
<reference evidence="3 4" key="1">
    <citation type="journal article" date="2023" name="G3 (Bethesda)">
        <title>A chromosome-length genome assembly and annotation of blackberry (Rubus argutus, cv. 'Hillquist').</title>
        <authorList>
            <person name="Bruna T."/>
            <person name="Aryal R."/>
            <person name="Dudchenko O."/>
            <person name="Sargent D.J."/>
            <person name="Mead D."/>
            <person name="Buti M."/>
            <person name="Cavallini A."/>
            <person name="Hytonen T."/>
            <person name="Andres J."/>
            <person name="Pham M."/>
            <person name="Weisz D."/>
            <person name="Mascagni F."/>
            <person name="Usai G."/>
            <person name="Natali L."/>
            <person name="Bassil N."/>
            <person name="Fernandez G.E."/>
            <person name="Lomsadze A."/>
            <person name="Armour M."/>
            <person name="Olukolu B."/>
            <person name="Poorten T."/>
            <person name="Britton C."/>
            <person name="Davik J."/>
            <person name="Ashrafi H."/>
            <person name="Aiden E.L."/>
            <person name="Borodovsky M."/>
            <person name="Worthington M."/>
        </authorList>
    </citation>
    <scope>NUCLEOTIDE SEQUENCE [LARGE SCALE GENOMIC DNA]</scope>
    <source>
        <strain evidence="3">PI 553951</strain>
    </source>
</reference>
<dbReference type="GO" id="GO:0009860">
    <property type="term" value="P:pollen tube growth"/>
    <property type="evidence" value="ECO:0007669"/>
    <property type="project" value="TreeGrafter"/>
</dbReference>
<gene>
    <name evidence="3" type="ORF">M0R45_016325</name>
</gene>
<feature type="domain" description="Alpha/beta hydrolase fold-3" evidence="2">
    <location>
        <begin position="89"/>
        <end position="306"/>
    </location>
</feature>